<dbReference type="EMBL" id="CP134536">
    <property type="protein sequence ID" value="WNH11202.1"/>
    <property type="molecule type" value="Genomic_DNA"/>
</dbReference>
<dbReference type="InterPro" id="IPR000743">
    <property type="entry name" value="Glyco_hydro_28"/>
</dbReference>
<keyword evidence="3 4" id="KW-0326">Glycosidase</keyword>
<keyword evidence="2 4" id="KW-0378">Hydrolase</keyword>
<proteinExistence type="inferred from homology"/>
<dbReference type="Pfam" id="PF00295">
    <property type="entry name" value="Glyco_hydro_28"/>
    <property type="match status" value="1"/>
</dbReference>
<gene>
    <name evidence="5" type="ORF">RHP49_09735</name>
</gene>
<evidence type="ECO:0000256" key="3">
    <source>
        <dbReference type="ARBA" id="ARBA00023295"/>
    </source>
</evidence>
<dbReference type="RefSeq" id="WP_415861179.1">
    <property type="nucleotide sequence ID" value="NZ_CP134536.1"/>
</dbReference>
<organism evidence="5 6">
    <name type="scientific">Thalassobellus suaedae</name>
    <dbReference type="NCBI Taxonomy" id="3074124"/>
    <lineage>
        <taxon>Bacteria</taxon>
        <taxon>Pseudomonadati</taxon>
        <taxon>Bacteroidota</taxon>
        <taxon>Flavobacteriia</taxon>
        <taxon>Flavobacteriales</taxon>
        <taxon>Flavobacteriaceae</taxon>
        <taxon>Thalassobellus</taxon>
    </lineage>
</organism>
<evidence type="ECO:0000313" key="5">
    <source>
        <dbReference type="EMBL" id="WNH11202.1"/>
    </source>
</evidence>
<dbReference type="PANTHER" id="PTHR31339:SF9">
    <property type="entry name" value="PLASMIN AND FIBRONECTIN-BINDING PROTEIN A"/>
    <property type="match status" value="1"/>
</dbReference>
<evidence type="ECO:0000256" key="4">
    <source>
        <dbReference type="RuleBase" id="RU361169"/>
    </source>
</evidence>
<dbReference type="SUPFAM" id="SSF51126">
    <property type="entry name" value="Pectin lyase-like"/>
    <property type="match status" value="2"/>
</dbReference>
<evidence type="ECO:0000313" key="6">
    <source>
        <dbReference type="Proteomes" id="UP001303407"/>
    </source>
</evidence>
<dbReference type="SMART" id="SM00710">
    <property type="entry name" value="PbH1"/>
    <property type="match status" value="8"/>
</dbReference>
<dbReference type="InterPro" id="IPR006626">
    <property type="entry name" value="PbH1"/>
</dbReference>
<dbReference type="GO" id="GO:0016787">
    <property type="term" value="F:hydrolase activity"/>
    <property type="evidence" value="ECO:0007669"/>
    <property type="project" value="UniProtKB-KW"/>
</dbReference>
<dbReference type="Proteomes" id="UP001303407">
    <property type="component" value="Chromosome"/>
</dbReference>
<comment type="similarity">
    <text evidence="1 4">Belongs to the glycosyl hydrolase 28 family.</text>
</comment>
<evidence type="ECO:0000256" key="1">
    <source>
        <dbReference type="ARBA" id="ARBA00008834"/>
    </source>
</evidence>
<dbReference type="Gene3D" id="2.160.20.10">
    <property type="entry name" value="Single-stranded right-handed beta-helix, Pectin lyase-like"/>
    <property type="match status" value="1"/>
</dbReference>
<reference evidence="5 6" key="1">
    <citation type="submission" date="2023-09" db="EMBL/GenBank/DDBJ databases">
        <title>Thalassobella suaedae gen. nov., sp. nov., a marine bacterium of the family Flavobacteriaceae isolated from a halophyte Suaeda japonica.</title>
        <authorList>
            <person name="Lee S.Y."/>
            <person name="Hwang C.Y."/>
        </authorList>
    </citation>
    <scope>NUCLEOTIDE SEQUENCE [LARGE SCALE GENOMIC DNA]</scope>
    <source>
        <strain evidence="5 6">HL-DH10</strain>
    </source>
</reference>
<evidence type="ECO:0000256" key="2">
    <source>
        <dbReference type="ARBA" id="ARBA00022801"/>
    </source>
</evidence>
<dbReference type="InterPro" id="IPR011050">
    <property type="entry name" value="Pectin_lyase_fold/virulence"/>
</dbReference>
<dbReference type="PANTHER" id="PTHR31339">
    <property type="entry name" value="PECTIN LYASE-RELATED"/>
    <property type="match status" value="1"/>
</dbReference>
<accession>A0ABY9XZ02</accession>
<dbReference type="InterPro" id="IPR051801">
    <property type="entry name" value="GH28_Enzymes"/>
</dbReference>
<sequence length="564" mass="62190">MKNIQLHTFLVLIILAITLPISAQKNIISINETNIYEGIEFSMPKVNTTSFPDYQVSITDFGAITGGIVKNTDAFAKAINDVSIKGGGQIIVPRGIWLTGPITFKSNINLHLEDGALIVFSDDFDDYPIVKTSFEGLNTVRCISPINANNVENIAITGHGTIDGSGDAWRPVKRSKMTDSQWKNLVNSGGVLSQNGKIWFPSQSSKKGYESSTNFNVPDLINDDELQSVKDFLRPVMVSIVSCKKVLLDGPTFQNSPAWNIHPLMCEDVIIRNLNVKNPWYSQNGDGLDLESCKNALVYNNTFDVGDDAICFKSGKDKDGRDRGMPTENVIVKNNIVYHAHGGFVIGSEMSGGVKNVHVSNCTFIGTDVGLRFKSTRGRGGIVENIYISNIDMIHIPTEAIRFNMFYGGNSPVLEDDQNADDEKRDETLMAVTEKTPSFKNIHMQNIRVSNSNTAVFFMGLPEMSLKNVSLKNSVFETKKGITAIDAEGITLSNVNITASNGYALTLYNSKNIIVTDFAFKNSKLPVKILGTKSENIQFDKKDFSNPKEQIIRGDEVLKNTIKL</sequence>
<dbReference type="InterPro" id="IPR012334">
    <property type="entry name" value="Pectin_lyas_fold"/>
</dbReference>
<name>A0ABY9XZ02_9FLAO</name>
<keyword evidence="6" id="KW-1185">Reference proteome</keyword>
<protein>
    <submittedName>
        <fullName evidence="5">Glycoside hydrolase family 28 protein</fullName>
    </submittedName>
</protein>